<keyword evidence="6" id="KW-1185">Reference proteome</keyword>
<dbReference type="InterPro" id="IPR020476">
    <property type="entry name" value="Nudix_hydrolase"/>
</dbReference>
<evidence type="ECO:0000256" key="1">
    <source>
        <dbReference type="ARBA" id="ARBA00001946"/>
    </source>
</evidence>
<dbReference type="SUPFAM" id="SSF55811">
    <property type="entry name" value="Nudix"/>
    <property type="match status" value="1"/>
</dbReference>
<gene>
    <name evidence="5" type="ORF">FD17_GL000506</name>
</gene>
<evidence type="ECO:0000313" key="6">
    <source>
        <dbReference type="Proteomes" id="UP000051581"/>
    </source>
</evidence>
<dbReference type="EMBL" id="AZEA01000011">
    <property type="protein sequence ID" value="KRK88207.1"/>
    <property type="molecule type" value="Genomic_DNA"/>
</dbReference>
<evidence type="ECO:0000313" key="5">
    <source>
        <dbReference type="EMBL" id="KRK88207.1"/>
    </source>
</evidence>
<sequence>MPAALKLYHGQLISCQTLFSSDYKGDHKMFKTWHQSGKILDDKNVYKGRVFSVDQLHIQTPDGLKIERDLIKTDPTITILALSPDGQVVMSSEYRAGVNGDSVSLPAGIVNPGETSEQAAVRELREETGYVATSVIKMTRITSSEGFMDQFADLMLIKFNPEERVQRHFDKDEFVNSELVPLDQVIEWIKEGKVNTAQAVSSIGYYMMFIK</sequence>
<evidence type="ECO:0000256" key="2">
    <source>
        <dbReference type="ARBA" id="ARBA00022801"/>
    </source>
</evidence>
<dbReference type="Gene3D" id="3.90.79.10">
    <property type="entry name" value="Nucleoside Triphosphate Pyrophosphohydrolase"/>
    <property type="match status" value="1"/>
</dbReference>
<reference evidence="5 6" key="1">
    <citation type="journal article" date="2015" name="Genome Announc.">
        <title>Expanding the biotechnology potential of lactobacilli through comparative genomics of 213 strains and associated genera.</title>
        <authorList>
            <person name="Sun Z."/>
            <person name="Harris H.M."/>
            <person name="McCann A."/>
            <person name="Guo C."/>
            <person name="Argimon S."/>
            <person name="Zhang W."/>
            <person name="Yang X."/>
            <person name="Jeffery I.B."/>
            <person name="Cooney J.C."/>
            <person name="Kagawa T.F."/>
            <person name="Liu W."/>
            <person name="Song Y."/>
            <person name="Salvetti E."/>
            <person name="Wrobel A."/>
            <person name="Rasinkangas P."/>
            <person name="Parkhill J."/>
            <person name="Rea M.C."/>
            <person name="O'Sullivan O."/>
            <person name="Ritari J."/>
            <person name="Douillard F.P."/>
            <person name="Paul Ross R."/>
            <person name="Yang R."/>
            <person name="Briner A.E."/>
            <person name="Felis G.E."/>
            <person name="de Vos W.M."/>
            <person name="Barrangou R."/>
            <person name="Klaenhammer T.R."/>
            <person name="Caufield P.W."/>
            <person name="Cui Y."/>
            <person name="Zhang H."/>
            <person name="O'Toole P.W."/>
        </authorList>
    </citation>
    <scope>NUCLEOTIDE SEQUENCE [LARGE SCALE GENOMIC DNA]</scope>
    <source>
        <strain evidence="5 6">DSM 19904</strain>
    </source>
</reference>
<dbReference type="InterPro" id="IPR000086">
    <property type="entry name" value="NUDIX_hydrolase_dom"/>
</dbReference>
<dbReference type="PROSITE" id="PS00893">
    <property type="entry name" value="NUDIX_BOX"/>
    <property type="match status" value="1"/>
</dbReference>
<proteinExistence type="inferred from homology"/>
<organism evidence="5 6">
    <name type="scientific">Lentilactobacillus sunkii DSM 19904</name>
    <dbReference type="NCBI Taxonomy" id="1423808"/>
    <lineage>
        <taxon>Bacteria</taxon>
        <taxon>Bacillati</taxon>
        <taxon>Bacillota</taxon>
        <taxon>Bacilli</taxon>
        <taxon>Lactobacillales</taxon>
        <taxon>Lactobacillaceae</taxon>
        <taxon>Lentilactobacillus</taxon>
    </lineage>
</organism>
<comment type="caution">
    <text evidence="5">The sequence shown here is derived from an EMBL/GenBank/DDBJ whole genome shotgun (WGS) entry which is preliminary data.</text>
</comment>
<dbReference type="PANTHER" id="PTHR11839">
    <property type="entry name" value="UDP/ADP-SUGAR PYROPHOSPHATASE"/>
    <property type="match status" value="1"/>
</dbReference>
<name>A0A0R1KX06_9LACO</name>
<accession>A0A0R1KX06</accession>
<dbReference type="PROSITE" id="PS51462">
    <property type="entry name" value="NUDIX"/>
    <property type="match status" value="1"/>
</dbReference>
<dbReference type="AlphaFoldDB" id="A0A0R1KX06"/>
<keyword evidence="2 3" id="KW-0378">Hydrolase</keyword>
<dbReference type="GO" id="GO:0006753">
    <property type="term" value="P:nucleoside phosphate metabolic process"/>
    <property type="evidence" value="ECO:0007669"/>
    <property type="project" value="TreeGrafter"/>
</dbReference>
<dbReference type="GO" id="GO:0019693">
    <property type="term" value="P:ribose phosphate metabolic process"/>
    <property type="evidence" value="ECO:0007669"/>
    <property type="project" value="TreeGrafter"/>
</dbReference>
<dbReference type="PATRIC" id="fig|1423808.3.peg.511"/>
<dbReference type="GO" id="GO:0016462">
    <property type="term" value="F:pyrophosphatase activity"/>
    <property type="evidence" value="ECO:0007669"/>
    <property type="project" value="UniProtKB-ARBA"/>
</dbReference>
<comment type="cofactor">
    <cofactor evidence="1">
        <name>Mg(2+)</name>
        <dbReference type="ChEBI" id="CHEBI:18420"/>
    </cofactor>
</comment>
<dbReference type="CDD" id="cd03424">
    <property type="entry name" value="NUDIX_ADPRase_Nudt5_UGPPase_Nudt14"/>
    <property type="match status" value="1"/>
</dbReference>
<dbReference type="Proteomes" id="UP000051581">
    <property type="component" value="Unassembled WGS sequence"/>
</dbReference>
<feature type="domain" description="Nudix hydrolase" evidence="4">
    <location>
        <begin position="72"/>
        <end position="202"/>
    </location>
</feature>
<protein>
    <submittedName>
        <fullName evidence="5">NUDIX hydrolase</fullName>
    </submittedName>
</protein>
<evidence type="ECO:0000259" key="4">
    <source>
        <dbReference type="PROSITE" id="PS51462"/>
    </source>
</evidence>
<comment type="similarity">
    <text evidence="3">Belongs to the Nudix hydrolase family.</text>
</comment>
<evidence type="ECO:0000256" key="3">
    <source>
        <dbReference type="RuleBase" id="RU003476"/>
    </source>
</evidence>
<dbReference type="PRINTS" id="PR00502">
    <property type="entry name" value="NUDIXFAMILY"/>
</dbReference>
<dbReference type="InterPro" id="IPR015797">
    <property type="entry name" value="NUDIX_hydrolase-like_dom_sf"/>
</dbReference>
<dbReference type="Pfam" id="PF00293">
    <property type="entry name" value="NUDIX"/>
    <property type="match status" value="1"/>
</dbReference>
<dbReference type="PANTHER" id="PTHR11839:SF18">
    <property type="entry name" value="NUDIX HYDROLASE DOMAIN-CONTAINING PROTEIN"/>
    <property type="match status" value="1"/>
</dbReference>
<dbReference type="InterPro" id="IPR020084">
    <property type="entry name" value="NUDIX_hydrolase_CS"/>
</dbReference>